<evidence type="ECO:0000259" key="2">
    <source>
        <dbReference type="Pfam" id="PF07859"/>
    </source>
</evidence>
<comment type="caution">
    <text evidence="3">The sequence shown here is derived from an EMBL/GenBank/DDBJ whole genome shotgun (WGS) entry which is preliminary data.</text>
</comment>
<dbReference type="PANTHER" id="PTHR48081">
    <property type="entry name" value="AB HYDROLASE SUPERFAMILY PROTEIN C4A8.06C"/>
    <property type="match status" value="1"/>
</dbReference>
<evidence type="ECO:0000313" key="4">
    <source>
        <dbReference type="Proteomes" id="UP001220324"/>
    </source>
</evidence>
<dbReference type="PANTHER" id="PTHR48081:SF7">
    <property type="entry name" value="ALPHA_BETA HYDROLASE FOLD-3 DOMAIN-CONTAINING PROTEIN"/>
    <property type="match status" value="1"/>
</dbReference>
<dbReference type="EMBL" id="JAQIZZ010000006">
    <property type="protein sequence ID" value="KAJ5538530.1"/>
    <property type="molecule type" value="Genomic_DNA"/>
</dbReference>
<dbReference type="InterPro" id="IPR050300">
    <property type="entry name" value="GDXG_lipolytic_enzyme"/>
</dbReference>
<evidence type="ECO:0000313" key="3">
    <source>
        <dbReference type="EMBL" id="KAJ5538530.1"/>
    </source>
</evidence>
<sequence length="299" mass="32710">MDFQDPEDLVSAAQMIREAYLENAYSAPLSVKQQETLRNDLVIGPLWVSKCPLPSSKDDTSRDALLRVVDDANVHQMWRRLIDAKVPYYRPASGPLNLEWVGFRSNVQEDTPEPLVTEKEKFDKLTVETKSSSTVFYIYSGTQNTPSCYRKMVVNLSQATGTKVMMVEQRLAPQNPFPAALLDVFQAYLALFYPPLGSHHKPTPASDIVIAADSSGGSLALGFLQVLLQLQRREQAVTVHGTTIHPSWKSPIVPAGMALLSPICDASNAFPSMPCPQSCTCAHVSACAGVGKILGRSGM</sequence>
<dbReference type="SUPFAM" id="SSF53474">
    <property type="entry name" value="alpha/beta-Hydrolases"/>
    <property type="match status" value="1"/>
</dbReference>
<keyword evidence="4" id="KW-1185">Reference proteome</keyword>
<keyword evidence="1" id="KW-0378">Hydrolase</keyword>
<organism evidence="3 4">
    <name type="scientific">Penicillium frequentans</name>
    <dbReference type="NCBI Taxonomy" id="3151616"/>
    <lineage>
        <taxon>Eukaryota</taxon>
        <taxon>Fungi</taxon>
        <taxon>Dikarya</taxon>
        <taxon>Ascomycota</taxon>
        <taxon>Pezizomycotina</taxon>
        <taxon>Eurotiomycetes</taxon>
        <taxon>Eurotiomycetidae</taxon>
        <taxon>Eurotiales</taxon>
        <taxon>Aspergillaceae</taxon>
        <taxon>Penicillium</taxon>
    </lineage>
</organism>
<gene>
    <name evidence="3" type="ORF">N7494_008009</name>
</gene>
<dbReference type="GO" id="GO:0017000">
    <property type="term" value="P:antibiotic biosynthetic process"/>
    <property type="evidence" value="ECO:0007669"/>
    <property type="project" value="UniProtKB-ARBA"/>
</dbReference>
<dbReference type="Gene3D" id="3.40.50.1820">
    <property type="entry name" value="alpha/beta hydrolase"/>
    <property type="match status" value="1"/>
</dbReference>
<dbReference type="GO" id="GO:0016787">
    <property type="term" value="F:hydrolase activity"/>
    <property type="evidence" value="ECO:0007669"/>
    <property type="project" value="UniProtKB-KW"/>
</dbReference>
<name>A0AAD6CU68_9EURO</name>
<dbReference type="GO" id="GO:0072330">
    <property type="term" value="P:monocarboxylic acid biosynthetic process"/>
    <property type="evidence" value="ECO:0007669"/>
    <property type="project" value="UniProtKB-ARBA"/>
</dbReference>
<accession>A0AAD6CU68</accession>
<evidence type="ECO:0000256" key="1">
    <source>
        <dbReference type="ARBA" id="ARBA00022801"/>
    </source>
</evidence>
<proteinExistence type="predicted"/>
<feature type="domain" description="Alpha/beta hydrolase fold-3" evidence="2">
    <location>
        <begin position="147"/>
        <end position="273"/>
    </location>
</feature>
<dbReference type="InterPro" id="IPR013094">
    <property type="entry name" value="AB_hydrolase_3"/>
</dbReference>
<reference evidence="3 4" key="1">
    <citation type="journal article" date="2023" name="IMA Fungus">
        <title>Comparative genomic study of the Penicillium genus elucidates a diverse pangenome and 15 lateral gene transfer events.</title>
        <authorList>
            <person name="Petersen C."/>
            <person name="Sorensen T."/>
            <person name="Nielsen M.R."/>
            <person name="Sondergaard T.E."/>
            <person name="Sorensen J.L."/>
            <person name="Fitzpatrick D.A."/>
            <person name="Frisvad J.C."/>
            <person name="Nielsen K.L."/>
        </authorList>
    </citation>
    <scope>NUCLEOTIDE SEQUENCE [LARGE SCALE GENOMIC DNA]</scope>
    <source>
        <strain evidence="3 4">IBT 35679</strain>
    </source>
</reference>
<dbReference type="Pfam" id="PF07859">
    <property type="entry name" value="Abhydrolase_3"/>
    <property type="match status" value="1"/>
</dbReference>
<protein>
    <submittedName>
        <fullName evidence="3">Benzoate 4-monooxygenase cytochrome P450</fullName>
    </submittedName>
</protein>
<dbReference type="InterPro" id="IPR029058">
    <property type="entry name" value="AB_hydrolase_fold"/>
</dbReference>
<dbReference type="Proteomes" id="UP001220324">
    <property type="component" value="Unassembled WGS sequence"/>
</dbReference>
<dbReference type="AlphaFoldDB" id="A0AAD6CU68"/>